<feature type="region of interest" description="Disordered" evidence="1">
    <location>
        <begin position="219"/>
        <end position="246"/>
    </location>
</feature>
<organism evidence="2 3">
    <name type="scientific">Stylophora pistillata</name>
    <name type="common">Smooth cauliflower coral</name>
    <dbReference type="NCBI Taxonomy" id="50429"/>
    <lineage>
        <taxon>Eukaryota</taxon>
        <taxon>Metazoa</taxon>
        <taxon>Cnidaria</taxon>
        <taxon>Anthozoa</taxon>
        <taxon>Hexacorallia</taxon>
        <taxon>Scleractinia</taxon>
        <taxon>Astrocoeniina</taxon>
        <taxon>Pocilloporidae</taxon>
        <taxon>Stylophora</taxon>
    </lineage>
</organism>
<dbReference type="EMBL" id="LSMT01002112">
    <property type="protein sequence ID" value="PFX11617.1"/>
    <property type="molecule type" value="Genomic_DNA"/>
</dbReference>
<accession>A0A2B4R5H8</accession>
<gene>
    <name evidence="2" type="ORF">AWC38_SpisGene24576</name>
</gene>
<feature type="compositionally biased region" description="Acidic residues" evidence="1">
    <location>
        <begin position="234"/>
        <end position="244"/>
    </location>
</feature>
<evidence type="ECO:0000313" key="2">
    <source>
        <dbReference type="EMBL" id="PFX11617.1"/>
    </source>
</evidence>
<evidence type="ECO:0000313" key="3">
    <source>
        <dbReference type="Proteomes" id="UP000225706"/>
    </source>
</evidence>
<keyword evidence="3" id="KW-1185">Reference proteome</keyword>
<dbReference type="Proteomes" id="UP000225706">
    <property type="component" value="Unassembled WGS sequence"/>
</dbReference>
<proteinExistence type="predicted"/>
<name>A0A2B4R5H8_STYPI</name>
<comment type="caution">
    <text evidence="2">The sequence shown here is derived from an EMBL/GenBank/DDBJ whole genome shotgun (WGS) entry which is preliminary data.</text>
</comment>
<evidence type="ECO:0000256" key="1">
    <source>
        <dbReference type="SAM" id="MobiDB-lite"/>
    </source>
</evidence>
<reference evidence="3" key="1">
    <citation type="journal article" date="2017" name="bioRxiv">
        <title>Comparative analysis of the genomes of Stylophora pistillata and Acropora digitifera provides evidence for extensive differences between species of corals.</title>
        <authorList>
            <person name="Voolstra C.R."/>
            <person name="Li Y."/>
            <person name="Liew Y.J."/>
            <person name="Baumgarten S."/>
            <person name="Zoccola D."/>
            <person name="Flot J.-F."/>
            <person name="Tambutte S."/>
            <person name="Allemand D."/>
            <person name="Aranda M."/>
        </authorList>
    </citation>
    <scope>NUCLEOTIDE SEQUENCE [LARGE SCALE GENOMIC DNA]</scope>
</reference>
<dbReference type="AlphaFoldDB" id="A0A2B4R5H8"/>
<sequence length="308" mass="34531">MQYPLSSYRGVDIVHETIPSDVRTIWRKQNFTDQSLDGHLGFYEDRNGLLYPVYQDDYRYRGVMLPQGYEPTNEHALMGATFLASAGHGTVEILEQVLGIPSAYAGVSSLSSNVMQKALTLYGGTVMAMGSEALKTIMKAHPYMAAVTTGLALDTMLNNGRLSRALVDAVERGLDYTSDLLNALDRLVEMGRGNFSTLTTLEQLDSLVVKQKIVTQLKARANAQSSTGMPEPNKDDESDDEGEDFHERACERAKRLDDQRFKVSRALEEVERFLGRGYKDMELGLSGEEDPKLPEEFRTDEWWKKRGL</sequence>
<protein>
    <submittedName>
        <fullName evidence="2">Uncharacterized protein</fullName>
    </submittedName>
</protein>